<reference evidence="5 6" key="1">
    <citation type="journal article" date="2014" name="PLoS Genet.">
        <title>Phylogenetically driven sequencing of extremely halophilic archaea reveals strategies for static and dynamic osmo-response.</title>
        <authorList>
            <person name="Becker E.A."/>
            <person name="Seitzer P.M."/>
            <person name="Tritt A."/>
            <person name="Larsen D."/>
            <person name="Krusor M."/>
            <person name="Yao A.I."/>
            <person name="Wu D."/>
            <person name="Madern D."/>
            <person name="Eisen J.A."/>
            <person name="Darling A.E."/>
            <person name="Facciotti M.T."/>
        </authorList>
    </citation>
    <scope>NUCLEOTIDE SEQUENCE [LARGE SCALE GENOMIC DNA]</scope>
    <source>
        <strain evidence="5 6">100A6</strain>
    </source>
</reference>
<keyword evidence="1" id="KW-0732">Signal</keyword>
<evidence type="ECO:0000256" key="2">
    <source>
        <dbReference type="SAM" id="MobiDB-lite"/>
    </source>
</evidence>
<dbReference type="PATRIC" id="fig|1132509.6.peg.1594"/>
<dbReference type="NCBIfam" id="TIGR04126">
    <property type="entry name" value="PGF_CTERM"/>
    <property type="match status" value="1"/>
</dbReference>
<evidence type="ECO:0000256" key="1">
    <source>
        <dbReference type="ARBA" id="ARBA00022729"/>
    </source>
</evidence>
<feature type="transmembrane region" description="Helical" evidence="3">
    <location>
        <begin position="313"/>
        <end position="330"/>
    </location>
</feature>
<evidence type="ECO:0000313" key="6">
    <source>
        <dbReference type="Proteomes" id="UP000011566"/>
    </source>
</evidence>
<dbReference type="eggNOG" id="arCOG02545">
    <property type="taxonomic scope" value="Archaea"/>
</dbReference>
<feature type="domain" description="PGF-CTERM archaeal protein-sorting signal" evidence="4">
    <location>
        <begin position="312"/>
        <end position="333"/>
    </location>
</feature>
<sequence length="334" mass="34170">MVAVGVAGVGGLASAQSTNDTTTIDSCRTIANDGEYALTADIEDSNRTVCVQILSDDVVFDGNGHTIDGVNASESVGVKVNNSLTGLSNVTVRNVTTTGWTAGVYYQGVANGSLEAVNASANARNGVLLRDAPETELRNVTAVDNDRWSLYTINSSGVSAERFETSTSTLSFVATDAALTGVESVPGGLPNRTAIDQHVGMAGTGQNATIRLTVGYDDASVADANVTENSLRLWGYDRNWSQVPGVNYVNTDRNVVIANVSALGNTSTFAPAGQTTTPTPTATRTATATATDGPGAAATGGTAETTTSDDGPGFGLVVAVVALLATALIARRRD</sequence>
<evidence type="ECO:0000313" key="5">
    <source>
        <dbReference type="EMBL" id="EMA39248.1"/>
    </source>
</evidence>
<dbReference type="InterPro" id="IPR026371">
    <property type="entry name" value="PGF_CTERM"/>
</dbReference>
<dbReference type="EMBL" id="AOMB01000020">
    <property type="protein sequence ID" value="EMA39248.1"/>
    <property type="molecule type" value="Genomic_DNA"/>
</dbReference>
<dbReference type="GO" id="GO:0005886">
    <property type="term" value="C:plasma membrane"/>
    <property type="evidence" value="ECO:0007669"/>
    <property type="project" value="UniProtKB-SubCell"/>
</dbReference>
<keyword evidence="3" id="KW-0812">Transmembrane</keyword>
<keyword evidence="3" id="KW-0472">Membrane</keyword>
<comment type="caution">
    <text evidence="5">The sequence shown here is derived from an EMBL/GenBank/DDBJ whole genome shotgun (WGS) entry which is preliminary data.</text>
</comment>
<feature type="compositionally biased region" description="Low complexity" evidence="2">
    <location>
        <begin position="269"/>
        <end position="306"/>
    </location>
</feature>
<dbReference type="Pfam" id="PF18204">
    <property type="entry name" value="PGF-CTERM"/>
    <property type="match status" value="1"/>
</dbReference>
<gene>
    <name evidence="5" type="ORF">C447_07018</name>
</gene>
<accession>M0M1F1</accession>
<evidence type="ECO:0000259" key="4">
    <source>
        <dbReference type="Pfam" id="PF18204"/>
    </source>
</evidence>
<dbReference type="GO" id="GO:0030115">
    <property type="term" value="C:S-layer"/>
    <property type="evidence" value="ECO:0007669"/>
    <property type="project" value="UniProtKB-SubCell"/>
</dbReference>
<dbReference type="AlphaFoldDB" id="M0M1F1"/>
<evidence type="ECO:0000256" key="3">
    <source>
        <dbReference type="SAM" id="Phobius"/>
    </source>
</evidence>
<organism evidence="5 6">
    <name type="scientific">Halococcus hamelinensis 100A6</name>
    <dbReference type="NCBI Taxonomy" id="1132509"/>
    <lineage>
        <taxon>Archaea</taxon>
        <taxon>Methanobacteriati</taxon>
        <taxon>Methanobacteriota</taxon>
        <taxon>Stenosarchaea group</taxon>
        <taxon>Halobacteria</taxon>
        <taxon>Halobacteriales</taxon>
        <taxon>Halococcaceae</taxon>
        <taxon>Halococcus</taxon>
    </lineage>
</organism>
<name>M0M1F1_9EURY</name>
<dbReference type="OrthoDB" id="240539at2157"/>
<keyword evidence="6" id="KW-1185">Reference proteome</keyword>
<dbReference type="Proteomes" id="UP000011566">
    <property type="component" value="Unassembled WGS sequence"/>
</dbReference>
<protein>
    <submittedName>
        <fullName evidence="5">Periplasmic copper-binding protein</fullName>
    </submittedName>
</protein>
<feature type="region of interest" description="Disordered" evidence="2">
    <location>
        <begin position="269"/>
        <end position="309"/>
    </location>
</feature>
<proteinExistence type="predicted"/>
<keyword evidence="3" id="KW-1133">Transmembrane helix</keyword>